<keyword evidence="1" id="KW-1133">Transmembrane helix</keyword>
<reference evidence="2 3" key="1">
    <citation type="submission" date="2019-03" db="EMBL/GenBank/DDBJ databases">
        <title>Seongchinamella monodicae gen. nov., sp. nov., a novel member of the Gammaproteobacteria isolated from a tidal mudflat of beach.</title>
        <authorList>
            <person name="Yang H.G."/>
            <person name="Kang J.W."/>
            <person name="Lee S.D."/>
        </authorList>
    </citation>
    <scope>NUCLEOTIDE SEQUENCE [LARGE SCALE GENOMIC DNA]</scope>
    <source>
        <strain evidence="2 3">GH4-78</strain>
    </source>
</reference>
<proteinExistence type="predicted"/>
<dbReference type="RefSeq" id="WP_133215686.1">
    <property type="nucleotide sequence ID" value="NZ_SMSE01000008.1"/>
</dbReference>
<comment type="caution">
    <text evidence="2">The sequence shown here is derived from an EMBL/GenBank/DDBJ whole genome shotgun (WGS) entry which is preliminary data.</text>
</comment>
<keyword evidence="1" id="KW-0472">Membrane</keyword>
<dbReference type="OrthoDB" id="7058428at2"/>
<dbReference type="EMBL" id="SMSE01000008">
    <property type="protein sequence ID" value="TDG11265.1"/>
    <property type="molecule type" value="Genomic_DNA"/>
</dbReference>
<keyword evidence="3" id="KW-1185">Reference proteome</keyword>
<organism evidence="2 3">
    <name type="scientific">Seongchinamella unica</name>
    <dbReference type="NCBI Taxonomy" id="2547392"/>
    <lineage>
        <taxon>Bacteria</taxon>
        <taxon>Pseudomonadati</taxon>
        <taxon>Pseudomonadota</taxon>
        <taxon>Gammaproteobacteria</taxon>
        <taxon>Cellvibrionales</taxon>
        <taxon>Halieaceae</taxon>
        <taxon>Seongchinamella</taxon>
    </lineage>
</organism>
<dbReference type="Proteomes" id="UP000295554">
    <property type="component" value="Unassembled WGS sequence"/>
</dbReference>
<keyword evidence="1" id="KW-0812">Transmembrane</keyword>
<evidence type="ECO:0000256" key="1">
    <source>
        <dbReference type="SAM" id="Phobius"/>
    </source>
</evidence>
<accession>A0A4R5LMZ4</accession>
<sequence>MNWDAIGAIGETIGAAAVVISLLYLAVQIRGQNKQSRLSALHDMSRELREVTEIFATEDMTSIFVRANESYASITEPESVRLIIVITNFFRAWENAFLENRDGYLDTRVWAALSREYIRPMGAPSFQHIWKLRKQNYAADFCDYVDSLEKEEYITR</sequence>
<protein>
    <submittedName>
        <fullName evidence="2">Uncharacterized protein</fullName>
    </submittedName>
</protein>
<feature type="transmembrane region" description="Helical" evidence="1">
    <location>
        <begin position="6"/>
        <end position="27"/>
    </location>
</feature>
<dbReference type="AlphaFoldDB" id="A0A4R5LMZ4"/>
<name>A0A4R5LMZ4_9GAMM</name>
<evidence type="ECO:0000313" key="3">
    <source>
        <dbReference type="Proteomes" id="UP000295554"/>
    </source>
</evidence>
<gene>
    <name evidence="2" type="ORF">E2F43_18900</name>
</gene>
<evidence type="ECO:0000313" key="2">
    <source>
        <dbReference type="EMBL" id="TDG11265.1"/>
    </source>
</evidence>